<dbReference type="PROSITE" id="PS50977">
    <property type="entry name" value="HTH_TETR_2"/>
    <property type="match status" value="1"/>
</dbReference>
<name>A0ABR6BTV4_9PSEU</name>
<evidence type="ECO:0000256" key="3">
    <source>
        <dbReference type="ARBA" id="ARBA00023125"/>
    </source>
</evidence>
<accession>A0ABR6BTV4</accession>
<organism evidence="7 8">
    <name type="scientific">Kutzneria viridogrisea</name>
    <dbReference type="NCBI Taxonomy" id="47990"/>
    <lineage>
        <taxon>Bacteria</taxon>
        <taxon>Bacillati</taxon>
        <taxon>Actinomycetota</taxon>
        <taxon>Actinomycetes</taxon>
        <taxon>Pseudonocardiales</taxon>
        <taxon>Pseudonocardiaceae</taxon>
        <taxon>Kutzneria</taxon>
    </lineage>
</organism>
<dbReference type="RefSeq" id="WP_318296828.1">
    <property type="nucleotide sequence ID" value="NZ_BAAABQ010000025.1"/>
</dbReference>
<gene>
    <name evidence="7" type="ORF">BC739_007588</name>
</gene>
<proteinExistence type="predicted"/>
<evidence type="ECO:0000256" key="1">
    <source>
        <dbReference type="ARBA" id="ARBA00022491"/>
    </source>
</evidence>
<evidence type="ECO:0000256" key="4">
    <source>
        <dbReference type="ARBA" id="ARBA00023163"/>
    </source>
</evidence>
<dbReference type="InterPro" id="IPR039538">
    <property type="entry name" value="BetI_C"/>
</dbReference>
<dbReference type="SUPFAM" id="SSF48498">
    <property type="entry name" value="Tetracyclin repressor-like, C-terminal domain"/>
    <property type="match status" value="1"/>
</dbReference>
<sequence>MATRTPRPTRAQTRQRVLDAAAEVFAARGIAASSVSEIAEAAGMTKGAVYSNFRSKDELILALMEEHVLRRMQDAVAAADAAPDVDTAVRDLGSSLMHAIHTDSTWQHLLFEYCALARRDPDLREGLRRRRREGRAAVAAAITRLFQARGLTLPMSAEDLAVAVLAISNGLALEGGMDPEAVPGDLFARLIGLITRQ</sequence>
<dbReference type="PANTHER" id="PTHR30055:SF241">
    <property type="entry name" value="TRANSCRIPTIONAL REGULATORY PROTEIN"/>
    <property type="match status" value="1"/>
</dbReference>
<dbReference type="Pfam" id="PF13977">
    <property type="entry name" value="TetR_C_6"/>
    <property type="match status" value="1"/>
</dbReference>
<dbReference type="SUPFAM" id="SSF46689">
    <property type="entry name" value="Homeodomain-like"/>
    <property type="match status" value="1"/>
</dbReference>
<feature type="domain" description="HTH tetR-type" evidence="6">
    <location>
        <begin position="11"/>
        <end position="71"/>
    </location>
</feature>
<keyword evidence="4" id="KW-0804">Transcription</keyword>
<reference evidence="7 8" key="1">
    <citation type="submission" date="2020-08" db="EMBL/GenBank/DDBJ databases">
        <title>Genomic Encyclopedia of Archaeal and Bacterial Type Strains, Phase II (KMG-II): from individual species to whole genera.</title>
        <authorList>
            <person name="Goeker M."/>
        </authorList>
    </citation>
    <scope>NUCLEOTIDE SEQUENCE [LARGE SCALE GENOMIC DNA]</scope>
    <source>
        <strain evidence="7 8">DSM 43850</strain>
    </source>
</reference>
<keyword evidence="8" id="KW-1185">Reference proteome</keyword>
<comment type="caution">
    <text evidence="7">The sequence shown here is derived from an EMBL/GenBank/DDBJ whole genome shotgun (WGS) entry which is preliminary data.</text>
</comment>
<dbReference type="PRINTS" id="PR00455">
    <property type="entry name" value="HTHTETR"/>
</dbReference>
<keyword evidence="2" id="KW-0805">Transcription regulation</keyword>
<dbReference type="InterPro" id="IPR001647">
    <property type="entry name" value="HTH_TetR"/>
</dbReference>
<evidence type="ECO:0000259" key="6">
    <source>
        <dbReference type="PROSITE" id="PS50977"/>
    </source>
</evidence>
<dbReference type="InterPro" id="IPR050109">
    <property type="entry name" value="HTH-type_TetR-like_transc_reg"/>
</dbReference>
<dbReference type="PANTHER" id="PTHR30055">
    <property type="entry name" value="HTH-TYPE TRANSCRIPTIONAL REGULATOR RUTR"/>
    <property type="match status" value="1"/>
</dbReference>
<protein>
    <submittedName>
        <fullName evidence="7">AcrR family transcriptional regulator</fullName>
    </submittedName>
</protein>
<dbReference type="Pfam" id="PF00440">
    <property type="entry name" value="TetR_N"/>
    <property type="match status" value="1"/>
</dbReference>
<keyword evidence="1" id="KW-0678">Repressor</keyword>
<dbReference type="Proteomes" id="UP000517916">
    <property type="component" value="Unassembled WGS sequence"/>
</dbReference>
<evidence type="ECO:0000313" key="8">
    <source>
        <dbReference type="Proteomes" id="UP000517916"/>
    </source>
</evidence>
<dbReference type="Gene3D" id="1.10.357.10">
    <property type="entry name" value="Tetracycline Repressor, domain 2"/>
    <property type="match status" value="1"/>
</dbReference>
<evidence type="ECO:0000256" key="2">
    <source>
        <dbReference type="ARBA" id="ARBA00023015"/>
    </source>
</evidence>
<keyword evidence="3 5" id="KW-0238">DNA-binding</keyword>
<dbReference type="InterPro" id="IPR009057">
    <property type="entry name" value="Homeodomain-like_sf"/>
</dbReference>
<dbReference type="EMBL" id="JACJID010000006">
    <property type="protein sequence ID" value="MBA8930355.1"/>
    <property type="molecule type" value="Genomic_DNA"/>
</dbReference>
<evidence type="ECO:0000313" key="7">
    <source>
        <dbReference type="EMBL" id="MBA8930355.1"/>
    </source>
</evidence>
<dbReference type="InterPro" id="IPR036271">
    <property type="entry name" value="Tet_transcr_reg_TetR-rel_C_sf"/>
</dbReference>
<feature type="DNA-binding region" description="H-T-H motif" evidence="5">
    <location>
        <begin position="34"/>
        <end position="53"/>
    </location>
</feature>
<evidence type="ECO:0000256" key="5">
    <source>
        <dbReference type="PROSITE-ProRule" id="PRU00335"/>
    </source>
</evidence>